<feature type="domain" description="Response regulatory" evidence="4">
    <location>
        <begin position="2"/>
        <end position="115"/>
    </location>
</feature>
<dbReference type="InterPro" id="IPR001789">
    <property type="entry name" value="Sig_transdc_resp-reg_receiver"/>
</dbReference>
<dbReference type="Gene3D" id="1.10.10.10">
    <property type="entry name" value="Winged helix-like DNA-binding domain superfamily/Winged helix DNA-binding domain"/>
    <property type="match status" value="1"/>
</dbReference>
<reference evidence="6 7" key="1">
    <citation type="submission" date="2018-07" db="EMBL/GenBank/DDBJ databases">
        <title>Arthrobacter sp. nov., isolated from raw cow's milk with high bacterial count.</title>
        <authorList>
            <person name="Hahne J."/>
            <person name="Isele D."/>
            <person name="Lipski A."/>
        </authorList>
    </citation>
    <scope>NUCLEOTIDE SEQUENCE [LARGE SCALE GENOMIC DNA]</scope>
    <source>
        <strain evidence="6 7">JZ R-183</strain>
    </source>
</reference>
<dbReference type="InterPro" id="IPR001867">
    <property type="entry name" value="OmpR/PhoB-type_DNA-bd"/>
</dbReference>
<evidence type="ECO:0000256" key="3">
    <source>
        <dbReference type="PROSITE-ProRule" id="PRU01091"/>
    </source>
</evidence>
<dbReference type="AlphaFoldDB" id="A0A496PFA4"/>
<dbReference type="GO" id="GO:0006355">
    <property type="term" value="P:regulation of DNA-templated transcription"/>
    <property type="evidence" value="ECO:0007669"/>
    <property type="project" value="InterPro"/>
</dbReference>
<dbReference type="GO" id="GO:0000976">
    <property type="term" value="F:transcription cis-regulatory region binding"/>
    <property type="evidence" value="ECO:0007669"/>
    <property type="project" value="TreeGrafter"/>
</dbReference>
<evidence type="ECO:0000259" key="5">
    <source>
        <dbReference type="PROSITE" id="PS51755"/>
    </source>
</evidence>
<dbReference type="PANTHER" id="PTHR48111:SF50">
    <property type="entry name" value="KDP OPERON TRANSCRIPTIONAL REGULATORY PROTEIN KDPE"/>
    <property type="match status" value="1"/>
</dbReference>
<evidence type="ECO:0000313" key="6">
    <source>
        <dbReference type="EMBL" id="RKW69387.1"/>
    </source>
</evidence>
<dbReference type="PROSITE" id="PS50110">
    <property type="entry name" value="RESPONSE_REGULATORY"/>
    <property type="match status" value="1"/>
</dbReference>
<dbReference type="Pfam" id="PF00072">
    <property type="entry name" value="Response_reg"/>
    <property type="match status" value="1"/>
</dbReference>
<dbReference type="SMART" id="SM00862">
    <property type="entry name" value="Trans_reg_C"/>
    <property type="match status" value="1"/>
</dbReference>
<protein>
    <submittedName>
        <fullName evidence="6">DNA-binding response regulator</fullName>
    </submittedName>
</protein>
<dbReference type="RefSeq" id="WP_121486095.1">
    <property type="nucleotide sequence ID" value="NZ_QQXL01000010.1"/>
</dbReference>
<proteinExistence type="predicted"/>
<dbReference type="Proteomes" id="UP000273119">
    <property type="component" value="Unassembled WGS sequence"/>
</dbReference>
<dbReference type="Gene3D" id="3.40.50.2300">
    <property type="match status" value="1"/>
</dbReference>
<feature type="DNA-binding region" description="OmpR/PhoB-type" evidence="3">
    <location>
        <begin position="132"/>
        <end position="231"/>
    </location>
</feature>
<organism evidence="6 7">
    <name type="scientific">Galactobacter caseinivorans</name>
    <dbReference type="NCBI Taxonomy" id="2676123"/>
    <lineage>
        <taxon>Bacteria</taxon>
        <taxon>Bacillati</taxon>
        <taxon>Actinomycetota</taxon>
        <taxon>Actinomycetes</taxon>
        <taxon>Micrococcales</taxon>
        <taxon>Micrococcaceae</taxon>
        <taxon>Galactobacter</taxon>
    </lineage>
</organism>
<gene>
    <name evidence="6" type="ORF">DWQ67_13265</name>
</gene>
<name>A0A496PFA4_9MICC</name>
<dbReference type="SMART" id="SM00448">
    <property type="entry name" value="REC"/>
    <property type="match status" value="1"/>
</dbReference>
<dbReference type="GO" id="GO:0005829">
    <property type="term" value="C:cytosol"/>
    <property type="evidence" value="ECO:0007669"/>
    <property type="project" value="TreeGrafter"/>
</dbReference>
<evidence type="ECO:0000259" key="4">
    <source>
        <dbReference type="PROSITE" id="PS50110"/>
    </source>
</evidence>
<dbReference type="CDD" id="cd00383">
    <property type="entry name" value="trans_reg_C"/>
    <property type="match status" value="1"/>
</dbReference>
<feature type="domain" description="OmpR/PhoB-type" evidence="5">
    <location>
        <begin position="132"/>
        <end position="231"/>
    </location>
</feature>
<comment type="caution">
    <text evidence="6">The sequence shown here is derived from an EMBL/GenBank/DDBJ whole genome shotgun (WGS) entry which is preliminary data.</text>
</comment>
<dbReference type="Pfam" id="PF00486">
    <property type="entry name" value="Trans_reg_C"/>
    <property type="match status" value="1"/>
</dbReference>
<dbReference type="GO" id="GO:0032993">
    <property type="term" value="C:protein-DNA complex"/>
    <property type="evidence" value="ECO:0007669"/>
    <property type="project" value="TreeGrafter"/>
</dbReference>
<dbReference type="EMBL" id="QQXL01000010">
    <property type="protein sequence ID" value="RKW69387.1"/>
    <property type="molecule type" value="Genomic_DNA"/>
</dbReference>
<dbReference type="InterPro" id="IPR011006">
    <property type="entry name" value="CheY-like_superfamily"/>
</dbReference>
<dbReference type="GO" id="GO:0000156">
    <property type="term" value="F:phosphorelay response regulator activity"/>
    <property type="evidence" value="ECO:0007669"/>
    <property type="project" value="TreeGrafter"/>
</dbReference>
<keyword evidence="7" id="KW-1185">Reference proteome</keyword>
<dbReference type="InterPro" id="IPR039420">
    <property type="entry name" value="WalR-like"/>
</dbReference>
<dbReference type="Gene3D" id="6.10.250.690">
    <property type="match status" value="1"/>
</dbReference>
<evidence type="ECO:0000256" key="1">
    <source>
        <dbReference type="ARBA" id="ARBA00023125"/>
    </source>
</evidence>
<dbReference type="PANTHER" id="PTHR48111">
    <property type="entry name" value="REGULATOR OF RPOS"/>
    <property type="match status" value="1"/>
</dbReference>
<accession>A0A496PFA4</accession>
<dbReference type="SUPFAM" id="SSF52172">
    <property type="entry name" value="CheY-like"/>
    <property type="match status" value="1"/>
</dbReference>
<dbReference type="PROSITE" id="PS51755">
    <property type="entry name" value="OMPR_PHOB"/>
    <property type="match status" value="1"/>
</dbReference>
<evidence type="ECO:0000256" key="2">
    <source>
        <dbReference type="PROSITE-ProRule" id="PRU00169"/>
    </source>
</evidence>
<keyword evidence="1 3" id="KW-0238">DNA-binding</keyword>
<feature type="modified residue" description="4-aspartylphosphate" evidence="2">
    <location>
        <position position="51"/>
    </location>
</feature>
<sequence>MKVLIADDDAQMVRALGLLLRARGDEVIAARDGAEALAAATTKHPDVCLVDLGMPRMSGFEVIEGVRAFSQVPIMVISGRTDSSDKVRALDAGADDYVTKPFAVDELLARLRALARRSRAAGGDHAEAPAPEAVVRFGSVSVDLASHVVERGQDTVRLTPTEWKFLEVLVHNAGRLVTRQMLYREMWGTDDIQDTGYLRLYISQLRRKLEADPAHPVHLLTEQGMGYRLVLGEPGLSRE</sequence>
<evidence type="ECO:0000313" key="7">
    <source>
        <dbReference type="Proteomes" id="UP000273119"/>
    </source>
</evidence>
<dbReference type="InterPro" id="IPR036388">
    <property type="entry name" value="WH-like_DNA-bd_sf"/>
</dbReference>
<keyword evidence="2" id="KW-0597">Phosphoprotein</keyword>